<keyword evidence="1" id="KW-0472">Membrane</keyword>
<dbReference type="AlphaFoldDB" id="G0R5I0"/>
<dbReference type="GeneID" id="14903325"/>
<dbReference type="RefSeq" id="XP_004024124.1">
    <property type="nucleotide sequence ID" value="XM_004024075.1"/>
</dbReference>
<proteinExistence type="predicted"/>
<accession>G0R5I0</accession>
<evidence type="ECO:0000256" key="1">
    <source>
        <dbReference type="SAM" id="Phobius"/>
    </source>
</evidence>
<keyword evidence="1" id="KW-0812">Transmembrane</keyword>
<dbReference type="InParanoid" id="G0R5I0"/>
<keyword evidence="1" id="KW-1133">Transmembrane helix</keyword>
<gene>
    <name evidence="2" type="ORF">IMG5_199190</name>
</gene>
<evidence type="ECO:0008006" key="4">
    <source>
        <dbReference type="Google" id="ProtNLM"/>
    </source>
</evidence>
<organism evidence="2 3">
    <name type="scientific">Ichthyophthirius multifiliis</name>
    <name type="common">White spot disease agent</name>
    <name type="synonym">Ich</name>
    <dbReference type="NCBI Taxonomy" id="5932"/>
    <lineage>
        <taxon>Eukaryota</taxon>
        <taxon>Sar</taxon>
        <taxon>Alveolata</taxon>
        <taxon>Ciliophora</taxon>
        <taxon>Intramacronucleata</taxon>
        <taxon>Oligohymenophorea</taxon>
        <taxon>Hymenostomatida</taxon>
        <taxon>Ophryoglenina</taxon>
        <taxon>Ichthyophthirius</taxon>
    </lineage>
</organism>
<sequence>MKNIKQLQILNIKLITNYSLYKNQLIQIFQIKYIIYLCVQYIFNKIICFGFYNNFSFDIYIIQQILIINRLSNQKIDLLIKYQIFLYQLIKYQFKLQQIYQYFLQIIKKKINQIKQRKKVKQLTMGKQQTQKTINLLLQRDLYPASSSSNKITMKNLRNPIQIQRLLYQPP</sequence>
<dbReference type="Proteomes" id="UP000008983">
    <property type="component" value="Unassembled WGS sequence"/>
</dbReference>
<feature type="transmembrane region" description="Helical" evidence="1">
    <location>
        <begin position="33"/>
        <end position="52"/>
    </location>
</feature>
<evidence type="ECO:0000313" key="2">
    <source>
        <dbReference type="EMBL" id="EGR27240.1"/>
    </source>
</evidence>
<keyword evidence="3" id="KW-1185">Reference proteome</keyword>
<reference evidence="2 3" key="1">
    <citation type="submission" date="2011-07" db="EMBL/GenBank/DDBJ databases">
        <authorList>
            <person name="Coyne R."/>
            <person name="Brami D."/>
            <person name="Johnson J."/>
            <person name="Hostetler J."/>
            <person name="Hannick L."/>
            <person name="Clark T."/>
            <person name="Cassidy-Hanley D."/>
            <person name="Inman J."/>
        </authorList>
    </citation>
    <scope>NUCLEOTIDE SEQUENCE [LARGE SCALE GENOMIC DNA]</scope>
    <source>
        <strain evidence="2 3">G5</strain>
    </source>
</reference>
<protein>
    <recommendedName>
        <fullName evidence="4">Transmembrane protein</fullName>
    </recommendedName>
</protein>
<evidence type="ECO:0000313" key="3">
    <source>
        <dbReference type="Proteomes" id="UP000008983"/>
    </source>
</evidence>
<name>G0R5I0_ICHMU</name>
<dbReference type="EMBL" id="GL984378">
    <property type="protein sequence ID" value="EGR27240.1"/>
    <property type="molecule type" value="Genomic_DNA"/>
</dbReference>